<keyword evidence="1" id="KW-0472">Membrane</keyword>
<evidence type="ECO:0000256" key="1">
    <source>
        <dbReference type="SAM" id="Phobius"/>
    </source>
</evidence>
<feature type="transmembrane region" description="Helical" evidence="1">
    <location>
        <begin position="28"/>
        <end position="49"/>
    </location>
</feature>
<dbReference type="EMBL" id="JBHUOZ010000003">
    <property type="protein sequence ID" value="MFD2921018.1"/>
    <property type="molecule type" value="Genomic_DNA"/>
</dbReference>
<proteinExistence type="predicted"/>
<keyword evidence="1" id="KW-0812">Transmembrane</keyword>
<feature type="transmembrane region" description="Helical" evidence="1">
    <location>
        <begin position="61"/>
        <end position="84"/>
    </location>
</feature>
<evidence type="ECO:0000313" key="3">
    <source>
        <dbReference type="Proteomes" id="UP001597511"/>
    </source>
</evidence>
<reference evidence="3" key="1">
    <citation type="journal article" date="2019" name="Int. J. Syst. Evol. Microbiol.">
        <title>The Global Catalogue of Microorganisms (GCM) 10K type strain sequencing project: providing services to taxonomists for standard genome sequencing and annotation.</title>
        <authorList>
            <consortium name="The Broad Institute Genomics Platform"/>
            <consortium name="The Broad Institute Genome Sequencing Center for Infectious Disease"/>
            <person name="Wu L."/>
            <person name="Ma J."/>
        </authorList>
    </citation>
    <scope>NUCLEOTIDE SEQUENCE [LARGE SCALE GENOMIC DNA]</scope>
    <source>
        <strain evidence="3">KCTC 23299</strain>
    </source>
</reference>
<accession>A0ABW6A9Z7</accession>
<keyword evidence="1" id="KW-1133">Transmembrane helix</keyword>
<feature type="transmembrane region" description="Helical" evidence="1">
    <location>
        <begin position="96"/>
        <end position="119"/>
    </location>
</feature>
<organism evidence="2 3">
    <name type="scientific">Terrimonas rubra</name>
    <dbReference type="NCBI Taxonomy" id="1035890"/>
    <lineage>
        <taxon>Bacteria</taxon>
        <taxon>Pseudomonadati</taxon>
        <taxon>Bacteroidota</taxon>
        <taxon>Chitinophagia</taxon>
        <taxon>Chitinophagales</taxon>
        <taxon>Chitinophagaceae</taxon>
        <taxon>Terrimonas</taxon>
    </lineage>
</organism>
<comment type="caution">
    <text evidence="2">The sequence shown here is derived from an EMBL/GenBank/DDBJ whole genome shotgun (WGS) entry which is preliminary data.</text>
</comment>
<name>A0ABW6A9Z7_9BACT</name>
<protein>
    <submittedName>
        <fullName evidence="2">Uncharacterized protein</fullName>
    </submittedName>
</protein>
<gene>
    <name evidence="2" type="ORF">ACFS6H_14935</name>
</gene>
<feature type="transmembrane region" description="Helical" evidence="1">
    <location>
        <begin position="5"/>
        <end position="22"/>
    </location>
</feature>
<keyword evidence="3" id="KW-1185">Reference proteome</keyword>
<sequence length="129" mass="14965">MYTIFYGLSSILALVFLYFNGIRIFNPFYLSVVSVQIMTGASIYLYQVYKKEEYHQLKTDAIFWYSVGSIIVFFFFFSFLNATHNKAFLKGETGKIIYQILNTIGNLIYYSLIIISFLCSNISQKRSGT</sequence>
<dbReference type="Proteomes" id="UP001597511">
    <property type="component" value="Unassembled WGS sequence"/>
</dbReference>
<dbReference type="RefSeq" id="WP_386100507.1">
    <property type="nucleotide sequence ID" value="NZ_JBHUOZ010000003.1"/>
</dbReference>
<evidence type="ECO:0000313" key="2">
    <source>
        <dbReference type="EMBL" id="MFD2921018.1"/>
    </source>
</evidence>